<evidence type="ECO:0000313" key="2">
    <source>
        <dbReference type="Proteomes" id="UP000192569"/>
    </source>
</evidence>
<keyword evidence="2" id="KW-1185">Reference proteome</keyword>
<protein>
    <submittedName>
        <fullName evidence="1">Uncharacterized protein</fullName>
    </submittedName>
</protein>
<evidence type="ECO:0000313" key="1">
    <source>
        <dbReference type="EMBL" id="SMB94743.1"/>
    </source>
</evidence>
<sequence length="131" mass="14159">MKVEEGEQALLAYFSSSNSAHEAVLALRRAGFRTAQLDRVGRFGVRFNDRYNNPLANQANTITGLTLYSADINPQVKTDTRALLGADPSVSGVGLTNYGVAGNEGFLVTVVVPQQRVEEANKIITQYGGRL</sequence>
<proteinExistence type="predicted"/>
<gene>
    <name evidence="1" type="ORF">SAMN00808754_1099</name>
</gene>
<dbReference type="AlphaFoldDB" id="A0A1W1VN87"/>
<dbReference type="OrthoDB" id="1682554at2"/>
<dbReference type="EMBL" id="LT838272">
    <property type="protein sequence ID" value="SMB94743.1"/>
    <property type="molecule type" value="Genomic_DNA"/>
</dbReference>
<accession>A0A1W1VN87</accession>
<dbReference type="RefSeq" id="WP_084664600.1">
    <property type="nucleotide sequence ID" value="NZ_LT838272.1"/>
</dbReference>
<organism evidence="1 2">
    <name type="scientific">Thermanaeromonas toyohensis ToBE</name>
    <dbReference type="NCBI Taxonomy" id="698762"/>
    <lineage>
        <taxon>Bacteria</taxon>
        <taxon>Bacillati</taxon>
        <taxon>Bacillota</taxon>
        <taxon>Clostridia</taxon>
        <taxon>Neomoorellales</taxon>
        <taxon>Neomoorellaceae</taxon>
        <taxon>Thermanaeromonas</taxon>
    </lineage>
</organism>
<dbReference type="STRING" id="698762.SAMN00808754_1099"/>
<dbReference type="Proteomes" id="UP000192569">
    <property type="component" value="Chromosome I"/>
</dbReference>
<reference evidence="1 2" key="1">
    <citation type="submission" date="2017-04" db="EMBL/GenBank/DDBJ databases">
        <authorList>
            <person name="Afonso C.L."/>
            <person name="Miller P.J."/>
            <person name="Scott M.A."/>
            <person name="Spackman E."/>
            <person name="Goraichik I."/>
            <person name="Dimitrov K.M."/>
            <person name="Suarez D.L."/>
            <person name="Swayne D.E."/>
        </authorList>
    </citation>
    <scope>NUCLEOTIDE SEQUENCE [LARGE SCALE GENOMIC DNA]</scope>
    <source>
        <strain evidence="1 2">ToBE</strain>
    </source>
</reference>
<name>A0A1W1VN87_9FIRM</name>